<dbReference type="EMBL" id="MSZS01000002">
    <property type="protein sequence ID" value="PKX96941.1"/>
    <property type="molecule type" value="Genomic_DNA"/>
</dbReference>
<dbReference type="VEuPathDB" id="FungiDB:P174DRAFT_359543"/>
<comment type="caution">
    <text evidence="1">The sequence shown here is derived from an EMBL/GenBank/DDBJ whole genome shotgun (WGS) entry which is preliminary data.</text>
</comment>
<evidence type="ECO:0008006" key="3">
    <source>
        <dbReference type="Google" id="ProtNLM"/>
    </source>
</evidence>
<keyword evidence="2" id="KW-1185">Reference proteome</keyword>
<evidence type="ECO:0000313" key="2">
    <source>
        <dbReference type="Proteomes" id="UP000234474"/>
    </source>
</evidence>
<reference evidence="2" key="1">
    <citation type="journal article" date="2018" name="Proc. Natl. Acad. Sci. U.S.A.">
        <title>Linking secondary metabolites to gene clusters through genome sequencing of six diverse Aspergillus species.</title>
        <authorList>
            <person name="Kaerboelling I."/>
            <person name="Vesth T.C."/>
            <person name="Frisvad J.C."/>
            <person name="Nybo J.L."/>
            <person name="Theobald S."/>
            <person name="Kuo A."/>
            <person name="Bowyer P."/>
            <person name="Matsuda Y."/>
            <person name="Mondo S."/>
            <person name="Lyhne E.K."/>
            <person name="Kogle M.E."/>
            <person name="Clum A."/>
            <person name="Lipzen A."/>
            <person name="Salamov A."/>
            <person name="Ngan C.Y."/>
            <person name="Daum C."/>
            <person name="Chiniquy J."/>
            <person name="Barry K."/>
            <person name="LaButti K."/>
            <person name="Haridas S."/>
            <person name="Simmons B.A."/>
            <person name="Magnuson J.K."/>
            <person name="Mortensen U.H."/>
            <person name="Larsen T.O."/>
            <person name="Grigoriev I.V."/>
            <person name="Baker S.E."/>
            <person name="Andersen M.R."/>
        </authorList>
    </citation>
    <scope>NUCLEOTIDE SEQUENCE [LARGE SCALE GENOMIC DNA]</scope>
    <source>
        <strain evidence="2">IBT 16806</strain>
    </source>
</reference>
<sequence length="91" mass="10343">QKPQPLMRPVVHYGLITSGNQVMHHRATCDELQTEHDILCFKIEAAGLIRVFPSLVVYGIYDYSNSHKNKIWQDYAAVAAAAYKKELLTII</sequence>
<protein>
    <recommendedName>
        <fullName evidence="3">Nucleoside phosphorylase domain-containing protein</fullName>
    </recommendedName>
</protein>
<dbReference type="InterPro" id="IPR035994">
    <property type="entry name" value="Nucleoside_phosphorylase_sf"/>
</dbReference>
<gene>
    <name evidence="1" type="ORF">P174DRAFT_359543</name>
</gene>
<dbReference type="Proteomes" id="UP000234474">
    <property type="component" value="Unassembled WGS sequence"/>
</dbReference>
<evidence type="ECO:0000313" key="1">
    <source>
        <dbReference type="EMBL" id="PKX96941.1"/>
    </source>
</evidence>
<dbReference type="RefSeq" id="XP_024685536.1">
    <property type="nucleotide sequence ID" value="XM_024821743.1"/>
</dbReference>
<dbReference type="GO" id="GO:0009116">
    <property type="term" value="P:nucleoside metabolic process"/>
    <property type="evidence" value="ECO:0007669"/>
    <property type="project" value="InterPro"/>
</dbReference>
<feature type="non-terminal residue" evidence="1">
    <location>
        <position position="91"/>
    </location>
</feature>
<dbReference type="PANTHER" id="PTHR46082">
    <property type="entry name" value="ATP/GTP-BINDING PROTEIN-RELATED"/>
    <property type="match status" value="1"/>
</dbReference>
<proteinExistence type="predicted"/>
<dbReference type="OMA" id="HRATCDE"/>
<feature type="non-terminal residue" evidence="1">
    <location>
        <position position="1"/>
    </location>
</feature>
<accession>A0A2I1CH34</accession>
<dbReference type="PANTHER" id="PTHR46082:SF11">
    <property type="entry name" value="AAA+ ATPASE DOMAIN-CONTAINING PROTEIN-RELATED"/>
    <property type="match status" value="1"/>
</dbReference>
<dbReference type="SUPFAM" id="SSF53167">
    <property type="entry name" value="Purine and uridine phosphorylases"/>
    <property type="match status" value="1"/>
</dbReference>
<dbReference type="STRING" id="1392255.A0A2I1CH34"/>
<name>A0A2I1CH34_ASPN1</name>
<dbReference type="AlphaFoldDB" id="A0A2I1CH34"/>
<dbReference type="OrthoDB" id="1577640at2759"/>
<dbReference type="GO" id="GO:0003824">
    <property type="term" value="F:catalytic activity"/>
    <property type="evidence" value="ECO:0007669"/>
    <property type="project" value="InterPro"/>
</dbReference>
<dbReference type="InterPro" id="IPR053137">
    <property type="entry name" value="NLR-like"/>
</dbReference>
<dbReference type="Gene3D" id="3.40.50.1580">
    <property type="entry name" value="Nucleoside phosphorylase domain"/>
    <property type="match status" value="1"/>
</dbReference>
<dbReference type="GeneID" id="36529069"/>
<organism evidence="1 2">
    <name type="scientific">Aspergillus novofumigatus (strain IBT 16806)</name>
    <dbReference type="NCBI Taxonomy" id="1392255"/>
    <lineage>
        <taxon>Eukaryota</taxon>
        <taxon>Fungi</taxon>
        <taxon>Dikarya</taxon>
        <taxon>Ascomycota</taxon>
        <taxon>Pezizomycotina</taxon>
        <taxon>Eurotiomycetes</taxon>
        <taxon>Eurotiomycetidae</taxon>
        <taxon>Eurotiales</taxon>
        <taxon>Aspergillaceae</taxon>
        <taxon>Aspergillus</taxon>
        <taxon>Aspergillus subgen. Fumigati</taxon>
    </lineage>
</organism>